<dbReference type="InterPro" id="IPR046259">
    <property type="entry name" value="DUF6292"/>
</dbReference>
<reference evidence="3 4" key="1">
    <citation type="submission" date="2014-02" db="EMBL/GenBank/DDBJ databases">
        <title>The genome announcement of Streptomyces toyocaensis NRRL15009.</title>
        <authorList>
            <person name="Hong H.-J."/>
            <person name="Kwun M.J."/>
        </authorList>
    </citation>
    <scope>NUCLEOTIDE SEQUENCE [LARGE SCALE GENOMIC DNA]</scope>
    <source>
        <strain evidence="3 4">NRRL 15009</strain>
    </source>
</reference>
<feature type="domain" description="DUF6292" evidence="2">
    <location>
        <begin position="237"/>
        <end position="330"/>
    </location>
</feature>
<dbReference type="Proteomes" id="UP000028341">
    <property type="component" value="Unassembled WGS sequence"/>
</dbReference>
<feature type="region of interest" description="Disordered" evidence="1">
    <location>
        <begin position="119"/>
        <end position="146"/>
    </location>
</feature>
<protein>
    <recommendedName>
        <fullName evidence="2">DUF6292 domain-containing protein</fullName>
    </recommendedName>
</protein>
<comment type="caution">
    <text evidence="3">The sequence shown here is derived from an EMBL/GenBank/DDBJ whole genome shotgun (WGS) entry which is preliminary data.</text>
</comment>
<keyword evidence="4" id="KW-1185">Reference proteome</keyword>
<dbReference type="EMBL" id="JFCB01000060">
    <property type="protein sequence ID" value="KES02937.1"/>
    <property type="molecule type" value="Genomic_DNA"/>
</dbReference>
<sequence length="336" mass="35790">MIRAGRRHLVRTLADIATQQGIAVQTLINSGRLKAEGFPAPLGAGRIRLYDGEQVDAYLAGRPVPALPTADDDDDLLDRQEAAALRGMDPQAWDRRKKDPAVREHTVLVGGVEHWPRHIVRDHTPTPRRSTGTGGGGRPAGVGDQVPRDQLPARVAQLLDEDPTVTAAGVTARLGVHRNTAQAALTTLRAERMADVMEQRGASAAQAAAELGYPAGLTRRAGIRAAAVLRGRQARPYLAEVARALHARGWTTTDTPPAVQHPEDDECVAVLVLDAPAAPAPALVWSERHGWRTATSRRHPLGRGAAWPPPGDGIRHLATGTTPAPADLVTALDSTH</sequence>
<accession>A0A081XHB4</accession>
<evidence type="ECO:0000313" key="4">
    <source>
        <dbReference type="Proteomes" id="UP000028341"/>
    </source>
</evidence>
<organism evidence="3 4">
    <name type="scientific">Streptomyces toyocaensis</name>
    <dbReference type="NCBI Taxonomy" id="55952"/>
    <lineage>
        <taxon>Bacteria</taxon>
        <taxon>Bacillati</taxon>
        <taxon>Actinomycetota</taxon>
        <taxon>Actinomycetes</taxon>
        <taxon>Kitasatosporales</taxon>
        <taxon>Streptomycetaceae</taxon>
        <taxon>Streptomyces</taxon>
    </lineage>
</organism>
<evidence type="ECO:0000313" key="3">
    <source>
        <dbReference type="EMBL" id="KES02937.1"/>
    </source>
</evidence>
<proteinExistence type="predicted"/>
<dbReference type="Pfam" id="PF19809">
    <property type="entry name" value="DUF6292"/>
    <property type="match status" value="1"/>
</dbReference>
<gene>
    <name evidence="3" type="ORF">BU52_33225</name>
</gene>
<dbReference type="AlphaFoldDB" id="A0A081XHB4"/>
<dbReference type="RefSeq" id="WP_037941348.1">
    <property type="nucleotide sequence ID" value="NZ_JBFADL010000038.1"/>
</dbReference>
<name>A0A081XHB4_STRTO</name>
<dbReference type="eggNOG" id="ENOG502ZUX4">
    <property type="taxonomic scope" value="Bacteria"/>
</dbReference>
<evidence type="ECO:0000256" key="1">
    <source>
        <dbReference type="SAM" id="MobiDB-lite"/>
    </source>
</evidence>
<evidence type="ECO:0000259" key="2">
    <source>
        <dbReference type="Pfam" id="PF19809"/>
    </source>
</evidence>
<dbReference type="OrthoDB" id="4321893at2"/>